<name>A0A5S3PG68_9RHOB</name>
<comment type="similarity">
    <text evidence="1">Belongs to the MlaA family.</text>
</comment>
<gene>
    <name evidence="4" type="ORF">FDT80_10995</name>
</gene>
<dbReference type="Pfam" id="PF04333">
    <property type="entry name" value="MlaA"/>
    <property type="match status" value="1"/>
</dbReference>
<organism evidence="4 5">
    <name type="scientific">Sulfitobacter sabulilitoris</name>
    <dbReference type="NCBI Taxonomy" id="2562655"/>
    <lineage>
        <taxon>Bacteria</taxon>
        <taxon>Pseudomonadati</taxon>
        <taxon>Pseudomonadota</taxon>
        <taxon>Alphaproteobacteria</taxon>
        <taxon>Rhodobacterales</taxon>
        <taxon>Roseobacteraceae</taxon>
        <taxon>Sulfitobacter</taxon>
    </lineage>
</organism>
<dbReference type="EMBL" id="VANS01000002">
    <property type="protein sequence ID" value="TMM53048.1"/>
    <property type="molecule type" value="Genomic_DNA"/>
</dbReference>
<keyword evidence="2" id="KW-0732">Signal</keyword>
<feature type="region of interest" description="Disordered" evidence="3">
    <location>
        <begin position="219"/>
        <end position="239"/>
    </location>
</feature>
<evidence type="ECO:0000313" key="4">
    <source>
        <dbReference type="EMBL" id="TMM53048.1"/>
    </source>
</evidence>
<sequence length="239" mass="26394">MVLTACGTAQDTVSRADGIHDPYEPTNRRIHAFNKALDTNLLRPGSKRYARFVPVEFRTSISNVSENFSMPSVAVNSLLQGDLRSFGLSTARFAVNSTLGIGGIIDVYSEFGVEEVDTDFGETLYVWGVGEGTYVELPVFGPSTRRDALGRVVDIVTNPLSNTLDSPEKYYGTAAAYLTRLNDRDRFSSTIDSILYDSADSYAQARLIYLQNRRFELGDETASSGSDPYTDPYEDPYAQ</sequence>
<dbReference type="PANTHER" id="PTHR30035">
    <property type="entry name" value="LIPOPROTEIN VACJ-RELATED"/>
    <property type="match status" value="1"/>
</dbReference>
<dbReference type="InterPro" id="IPR007428">
    <property type="entry name" value="MlaA"/>
</dbReference>
<reference evidence="4 5" key="1">
    <citation type="submission" date="2019-05" db="EMBL/GenBank/DDBJ databases">
        <title>Sulfitobacter sabulilitoris sp. nov., isolated from a marine sand.</title>
        <authorList>
            <person name="Yoon J.-H."/>
        </authorList>
    </citation>
    <scope>NUCLEOTIDE SEQUENCE [LARGE SCALE GENOMIC DNA]</scope>
    <source>
        <strain evidence="4 5">HSMS-29</strain>
    </source>
</reference>
<dbReference type="AlphaFoldDB" id="A0A5S3PG68"/>
<evidence type="ECO:0000256" key="3">
    <source>
        <dbReference type="SAM" id="MobiDB-lite"/>
    </source>
</evidence>
<protein>
    <submittedName>
        <fullName evidence="4">VacJ family lipoprotein</fullName>
    </submittedName>
</protein>
<accession>A0A5S3PG68</accession>
<dbReference type="GO" id="GO:0120010">
    <property type="term" value="P:intermembrane phospholipid transfer"/>
    <property type="evidence" value="ECO:0007669"/>
    <property type="project" value="TreeGrafter"/>
</dbReference>
<evidence type="ECO:0000313" key="5">
    <source>
        <dbReference type="Proteomes" id="UP000309550"/>
    </source>
</evidence>
<dbReference type="PRINTS" id="PR01805">
    <property type="entry name" value="VACJLIPOPROT"/>
</dbReference>
<keyword evidence="5" id="KW-1185">Reference proteome</keyword>
<keyword evidence="4" id="KW-0449">Lipoprotein</keyword>
<dbReference type="Proteomes" id="UP000309550">
    <property type="component" value="Unassembled WGS sequence"/>
</dbReference>
<evidence type="ECO:0000256" key="1">
    <source>
        <dbReference type="ARBA" id="ARBA00010634"/>
    </source>
</evidence>
<proteinExistence type="inferred from homology"/>
<comment type="caution">
    <text evidence="4">The sequence shown here is derived from an EMBL/GenBank/DDBJ whole genome shotgun (WGS) entry which is preliminary data.</text>
</comment>
<dbReference type="GO" id="GO:0016020">
    <property type="term" value="C:membrane"/>
    <property type="evidence" value="ECO:0007669"/>
    <property type="project" value="InterPro"/>
</dbReference>
<dbReference type="PANTHER" id="PTHR30035:SF3">
    <property type="entry name" value="INTERMEMBRANE PHOSPHOLIPID TRANSPORT SYSTEM LIPOPROTEIN MLAA"/>
    <property type="match status" value="1"/>
</dbReference>
<evidence type="ECO:0000256" key="2">
    <source>
        <dbReference type="ARBA" id="ARBA00022729"/>
    </source>
</evidence>
<dbReference type="OrthoDB" id="9785326at2"/>